<name>A0ABW9XSN5_9BACL</name>
<accession>A0ABW9XSN5</accession>
<feature type="domain" description="SLH" evidence="2">
    <location>
        <begin position="1723"/>
        <end position="1778"/>
    </location>
</feature>
<dbReference type="PROSITE" id="PS51272">
    <property type="entry name" value="SLH"/>
    <property type="match status" value="3"/>
</dbReference>
<dbReference type="Pfam" id="PF07581">
    <property type="entry name" value="Glug"/>
    <property type="match status" value="1"/>
</dbReference>
<comment type="subcellular location">
    <subcellularLocation>
        <location evidence="1">Cell envelope</location>
    </subcellularLocation>
</comment>
<dbReference type="Gene3D" id="2.60.40.4270">
    <property type="entry name" value="Listeria-Bacteroides repeat domain"/>
    <property type="match status" value="1"/>
</dbReference>
<organism evidence="3 4">
    <name type="scientific">Paenibacillus glycinis</name>
    <dbReference type="NCBI Taxonomy" id="2697035"/>
    <lineage>
        <taxon>Bacteria</taxon>
        <taxon>Bacillati</taxon>
        <taxon>Bacillota</taxon>
        <taxon>Bacilli</taxon>
        <taxon>Bacillales</taxon>
        <taxon>Paenibacillaceae</taxon>
        <taxon>Paenibacillus</taxon>
    </lineage>
</organism>
<dbReference type="RefSeq" id="WP_161744472.1">
    <property type="nucleotide sequence ID" value="NZ_JAAAMV010000013.1"/>
</dbReference>
<protein>
    <recommendedName>
        <fullName evidence="2">SLH domain-containing protein</fullName>
    </recommendedName>
</protein>
<dbReference type="PANTHER" id="PTHR43308">
    <property type="entry name" value="OUTER MEMBRANE PROTEIN ALPHA-RELATED"/>
    <property type="match status" value="1"/>
</dbReference>
<dbReference type="InterPro" id="IPR001119">
    <property type="entry name" value="SLH_dom"/>
</dbReference>
<evidence type="ECO:0000259" key="2">
    <source>
        <dbReference type="PROSITE" id="PS51272"/>
    </source>
</evidence>
<feature type="domain" description="SLH" evidence="2">
    <location>
        <begin position="1658"/>
        <end position="1721"/>
    </location>
</feature>
<dbReference type="Gene3D" id="2.160.20.110">
    <property type="match status" value="3"/>
</dbReference>
<dbReference type="Pfam" id="PF00395">
    <property type="entry name" value="SLH"/>
    <property type="match status" value="3"/>
</dbReference>
<dbReference type="InterPro" id="IPR011493">
    <property type="entry name" value="GLUG"/>
</dbReference>
<dbReference type="EMBL" id="JAAAMV010000013">
    <property type="protein sequence ID" value="NBD25663.1"/>
    <property type="molecule type" value="Genomic_DNA"/>
</dbReference>
<sequence length="1778" mass="176599">MRKTNHKILLLLLAVTVAFGTLTGGLAGGGRAYAASPDFPGSGTSADPYLIATANQLNKVRDDYLAAGLHYRLIADIDLSGYAAGTGWTPIGNQDEAFYGQMDGNGFTINGLTIDANEGEYVGLFGYLEAGSALTRMKLANVSLSGSQFVGGLAGYNNGGQISGSAVSGTVVGTYNAGGLIGYNADGAISDSRAAASVTGNSAIGGLIGHSSGADGAISGSYATGNVTGTSGGDSVGGLVGYKGGGSIYNSHASGKVNGKKKAGGLIGDEDAVLIHDSYATGDVNGNTDIGGLVGSGSGGGEIVGSRASGKVSGRQTVGGLIGRNYGVAIGTSHASGDVTGGNDGASIGGLVGDLLAGTVTDSYASGTVSGASAVAGLIAYNESSDIIRSYALGNVNGSDDGMDIGGLVGINKGLIAGSFAVGAVTGGQNALHLGGLIGDNFGPIRESFATGAVTGGDESFDVGGLAGNSNGAISASYAAGDVAGSYYIGGLAGYHGSEPVSDSYASGSVNGIQYAGGLLGYNFDQTIGNSYASGAVSAAESDKSGGLIAYSSGTTVNSFYDANTTGQPASSGGDGKTTAELRTQSTYETDVSHAWDFAAIWAMDGVHSGGYPYLRQTQAYADYDANGSDGGLAPVSRSFVPGGAAIVAPGPGDMVKAGYAFGGWNTQADGGGTTYKPGETFVISGNTVLYANWIHPSTDATLTSAVGTVSVGGTPDERIADVPYGTALAAFAAGITPAAGAEFAICEADGTTPATELATGVKVIVTAQDGTTRVTYTVQVAGNSAKAITGFSLAAQTGWAAIDAAAHTVAIEVGYGTDVSSLTAAFALSAGASAKVGTATQASGVTANDFASPVLYEVTAEDGSTQNWTVTVTVAASGEKDITAFGFAAQTGPAAIDAAARTVAIEVAAGTSRNGLVATFALSPGASAKVGAVTQVSGTTANNFGSPVTYAVKAADGSTQNWRVTVTVALSSAKAITAFSLAAQTGPATIDAAAHAVTIEVANGTSLVSLRASFTLSTGASAKVGAANQTSGVTVNNFTNPVTYTVRAADGSTQSWVVTVTVAASSAKAITAFSLAAQTGPATIDAAAHTVGIEVENGTDVSSLPATFTLSVGATAKVGTVDQVSGVTVNNYTNPLTYIVRAADGSMQSWIVTVTVAASSAKAITAFSMAAQIGPATIDAAAHTVGIEVENGTDVGSLAATFTLSVDATAKVGTVDQVSGVTANNFTNPVTYTVKAADGSMQSWIVTVTVAASSAKAITAFSLAAQTGPATIDGAAHTVRVEVENGTDVGSLPATFTLSVGATTKVGTVDQVSGVTANDFTNPVSYIVTAADGSTQSWTVTVTIAPSSVATLTSTIGTVSAGGTANETITNIPHDTTLTALKAAITPAAGATFDVYDADGVTAATVLMTGKQVIVTAQDGMTKTTYAVTVNAAPVSGGGGGGGSAAPVETHYESTNGKLAIPVGHAGTVSLDDEVIVTIPANAAERDLVVTIDKLTNPQSLLSGVDAPVSGIFEITKNFTGNFAQPVTISILFEPAKLKPGQTPAVFYYDEANAGWIEIAGGIVSGRRIAVTADHFATFAVFAAGQPTDAPADEPAIELSDIAGHWAEAAIKQADAGGIVSGYPDGSFRPNHPVTRAEFAVMLMHALKPEYAAAGPARAFVDDDQIGAWAKEAVAQAAQAGIISGYADGSFRANAAITRAEMAVMLARAPGLAPGAEEEIGFSDDGDIPAWARAAIAETRKLGLIEGTETNAFRPHALATRAEAAVVLLRLMALRSE</sequence>
<dbReference type="InterPro" id="IPR013378">
    <property type="entry name" value="InlB-like_B-rpt"/>
</dbReference>
<keyword evidence="4" id="KW-1185">Reference proteome</keyword>
<reference evidence="3 4" key="1">
    <citation type="submission" date="2020-01" db="EMBL/GenBank/DDBJ databases">
        <title>Paenibacillus soybeanensis sp. nov. isolated from the nodules of soybean (Glycine max(L.) Merr).</title>
        <authorList>
            <person name="Wang H."/>
        </authorList>
    </citation>
    <scope>NUCLEOTIDE SEQUENCE [LARGE SCALE GENOMIC DNA]</scope>
    <source>
        <strain evidence="3 4">T1</strain>
    </source>
</reference>
<comment type="caution">
    <text evidence="3">The sequence shown here is derived from an EMBL/GenBank/DDBJ whole genome shotgun (WGS) entry which is preliminary data.</text>
</comment>
<dbReference type="InterPro" id="IPR051465">
    <property type="entry name" value="Cell_Envelope_Struct_Comp"/>
</dbReference>
<gene>
    <name evidence="3" type="ORF">GT019_17465</name>
</gene>
<dbReference type="Proteomes" id="UP000665561">
    <property type="component" value="Unassembled WGS sequence"/>
</dbReference>
<feature type="domain" description="SLH" evidence="2">
    <location>
        <begin position="1595"/>
        <end position="1657"/>
    </location>
</feature>
<dbReference type="Pfam" id="PF09479">
    <property type="entry name" value="Flg_new"/>
    <property type="match status" value="1"/>
</dbReference>
<evidence type="ECO:0000313" key="4">
    <source>
        <dbReference type="Proteomes" id="UP000665561"/>
    </source>
</evidence>
<dbReference type="Gene3D" id="2.60.40.2340">
    <property type="match status" value="6"/>
</dbReference>
<evidence type="ECO:0000256" key="1">
    <source>
        <dbReference type="ARBA" id="ARBA00004196"/>
    </source>
</evidence>
<evidence type="ECO:0000313" key="3">
    <source>
        <dbReference type="EMBL" id="NBD25663.1"/>
    </source>
</evidence>
<dbReference type="PANTHER" id="PTHR43308:SF5">
    <property type="entry name" value="S-LAYER PROTEIN _ PEPTIDOGLYCAN ENDO-BETA-N-ACETYLGLUCOSAMINIDASE"/>
    <property type="match status" value="1"/>
</dbReference>
<proteinExistence type="predicted"/>
<dbReference type="InterPro" id="IPR042229">
    <property type="entry name" value="Listeria/Bacterioides_rpt_sf"/>
</dbReference>